<dbReference type="Proteomes" id="UP001239994">
    <property type="component" value="Unassembled WGS sequence"/>
</dbReference>
<gene>
    <name evidence="2" type="ORF">P4O66_001139</name>
</gene>
<evidence type="ECO:0000256" key="1">
    <source>
        <dbReference type="SAM" id="MobiDB-lite"/>
    </source>
</evidence>
<evidence type="ECO:0000313" key="2">
    <source>
        <dbReference type="EMBL" id="KAK1795647.1"/>
    </source>
</evidence>
<dbReference type="AlphaFoldDB" id="A0AAD9DY32"/>
<sequence>MESVEKESGVKRHSQDISKAVPPPLPRRLGECVNEKAEDRAAGVAEFSGVIHVSVRARKCRKWRDANAEMKSAFWTADWQFQSPPATTICDGVKCCESVQREVTRWTEQSVAALQDALDDADWDMFRHSTDDVNEFMEAVVGFIGKLVDDMISRTTIKKFPNQKPCVDKTIREALNSRTAAYNAGIIIGNIDE</sequence>
<keyword evidence="3" id="KW-1185">Reference proteome</keyword>
<feature type="compositionally biased region" description="Basic and acidic residues" evidence="1">
    <location>
        <begin position="1"/>
        <end position="16"/>
    </location>
</feature>
<feature type="region of interest" description="Disordered" evidence="1">
    <location>
        <begin position="1"/>
        <end position="25"/>
    </location>
</feature>
<comment type="caution">
    <text evidence="2">The sequence shown here is derived from an EMBL/GenBank/DDBJ whole genome shotgun (WGS) entry which is preliminary data.</text>
</comment>
<organism evidence="2 3">
    <name type="scientific">Electrophorus voltai</name>
    <dbReference type="NCBI Taxonomy" id="2609070"/>
    <lineage>
        <taxon>Eukaryota</taxon>
        <taxon>Metazoa</taxon>
        <taxon>Chordata</taxon>
        <taxon>Craniata</taxon>
        <taxon>Vertebrata</taxon>
        <taxon>Euteleostomi</taxon>
        <taxon>Actinopterygii</taxon>
        <taxon>Neopterygii</taxon>
        <taxon>Teleostei</taxon>
        <taxon>Ostariophysi</taxon>
        <taxon>Gymnotiformes</taxon>
        <taxon>Gymnotoidei</taxon>
        <taxon>Gymnotidae</taxon>
        <taxon>Electrophorus</taxon>
    </lineage>
</organism>
<evidence type="ECO:0000313" key="3">
    <source>
        <dbReference type="Proteomes" id="UP001239994"/>
    </source>
</evidence>
<proteinExistence type="predicted"/>
<accession>A0AAD9DY32</accession>
<dbReference type="EMBL" id="JAROKS010000015">
    <property type="protein sequence ID" value="KAK1795647.1"/>
    <property type="molecule type" value="Genomic_DNA"/>
</dbReference>
<protein>
    <submittedName>
        <fullName evidence="2">Uncharacterized protein</fullName>
    </submittedName>
</protein>
<name>A0AAD9DY32_9TELE</name>
<reference evidence="2" key="1">
    <citation type="submission" date="2023-03" db="EMBL/GenBank/DDBJ databases">
        <title>Electrophorus voltai genome.</title>
        <authorList>
            <person name="Bian C."/>
        </authorList>
    </citation>
    <scope>NUCLEOTIDE SEQUENCE</scope>
    <source>
        <strain evidence="2">CB-2022</strain>
        <tissue evidence="2">Muscle</tissue>
    </source>
</reference>